<dbReference type="NCBIfam" id="TIGR01783">
    <property type="entry name" value="TonB-siderophor"/>
    <property type="match status" value="1"/>
</dbReference>
<evidence type="ECO:0000259" key="14">
    <source>
        <dbReference type="Pfam" id="PF07715"/>
    </source>
</evidence>
<dbReference type="InterPro" id="IPR037066">
    <property type="entry name" value="Plug_dom_sf"/>
</dbReference>
<reference evidence="16 17" key="2">
    <citation type="submission" date="2019-03" db="EMBL/GenBank/DDBJ databases">
        <title>Draft Genome Sequences of Six Type Strains of the Genus Massilia.</title>
        <authorList>
            <person name="Miess H."/>
            <person name="Frediansyhah A."/>
            <person name="Gross H."/>
        </authorList>
    </citation>
    <scope>NUCLEOTIDE SEQUENCE [LARGE SCALE GENOMIC DNA]</scope>
    <source>
        <strain evidence="16 17">DSM 17505</strain>
    </source>
</reference>
<gene>
    <name evidence="16" type="ORF">E1742_00165</name>
    <name evidence="15" type="ORF">GCM10007388_22290</name>
</gene>
<dbReference type="SUPFAM" id="SSF56935">
    <property type="entry name" value="Porins"/>
    <property type="match status" value="1"/>
</dbReference>
<dbReference type="InterPro" id="IPR000531">
    <property type="entry name" value="Beta-barrel_TonB"/>
</dbReference>
<evidence type="ECO:0000313" key="15">
    <source>
        <dbReference type="EMBL" id="GGY88410.1"/>
    </source>
</evidence>
<reference evidence="15" key="3">
    <citation type="submission" date="2022-12" db="EMBL/GenBank/DDBJ databases">
        <authorList>
            <person name="Sun Q."/>
            <person name="Kim S."/>
        </authorList>
    </citation>
    <scope>NUCLEOTIDE SEQUENCE</scope>
    <source>
        <strain evidence="15">KCTC 12344</strain>
    </source>
</reference>
<sequence>MHTHFKTPVAVALAAAVLAPAQAQSHAPAATEPSAGAALPQVTISAGRSDTFSGGQLARKARLGMLGNLDVMAVPFNVSSYTAQAIANVQAVTVADVLARDPAVRATGQGGGILDAFFIRGFPIGEGNVGEIALDGQYGVAPNYRVFAGYAERVEVIKGPAALLYGMSPNSGIGGVVNVVPKRALDTDLTRLTLDYASDAQSGGHVDLSRRFGLARRFGVRVNASGQQGDTPLDGQERGAGVAALALDYRGERLRVTLDALGQNERFDAPSRPFLAAAGVAVPAAPAGRRNVTQSWEWARIEDRALLLRAEYDVSDTLTVFANAGGARSKVARLFGTPTILNGAGDTRVVPENFRLEAARATLDGGLRTAFDAAGMRHTVTLQASRYRDALDRASVAGTAVLSNLYAPLAAPVQAVAAPGFVPRVSETHLSGVAVADTMTALDERLLLTVGLRRQQVESENFNAAGARTALYDRRATTPMLGASFRPWRHVSLYANHIEGLGKGDTAPPTASNAGEIFAPYKSKQNELGVKAERGTLAATLSAFRIVRPSGQMTGTVYAVDGEQRNQGVELALFGQAAPGLRLTGGATWIDASLTRTNSAATLGKRPVGVAAAQANLAAEWDSPLPGLTLTGSVPYTGSQYVNQANTQCIPHWTRLDLGARYRLTIAGRAATLRASVVNATARHYWSGVASYGAFVQGAPRTVLLSAEVDL</sequence>
<evidence type="ECO:0000256" key="10">
    <source>
        <dbReference type="PROSITE-ProRule" id="PRU01360"/>
    </source>
</evidence>
<keyword evidence="8 16" id="KW-0675">Receptor</keyword>
<keyword evidence="17" id="KW-1185">Reference proteome</keyword>
<dbReference type="InterPro" id="IPR012910">
    <property type="entry name" value="Plug_dom"/>
</dbReference>
<evidence type="ECO:0000256" key="2">
    <source>
        <dbReference type="ARBA" id="ARBA00009810"/>
    </source>
</evidence>
<dbReference type="Proteomes" id="UP000619512">
    <property type="component" value="Unassembled WGS sequence"/>
</dbReference>
<organism evidence="15 18">
    <name type="scientific">Pseudoduganella plicata</name>
    <dbReference type="NCBI Taxonomy" id="321984"/>
    <lineage>
        <taxon>Bacteria</taxon>
        <taxon>Pseudomonadati</taxon>
        <taxon>Pseudomonadota</taxon>
        <taxon>Betaproteobacteria</taxon>
        <taxon>Burkholderiales</taxon>
        <taxon>Oxalobacteraceae</taxon>
        <taxon>Telluria group</taxon>
        <taxon>Pseudoduganella</taxon>
    </lineage>
</organism>
<evidence type="ECO:0000256" key="1">
    <source>
        <dbReference type="ARBA" id="ARBA00004571"/>
    </source>
</evidence>
<dbReference type="Gene3D" id="2.40.170.20">
    <property type="entry name" value="TonB-dependent receptor, beta-barrel domain"/>
    <property type="match status" value="1"/>
</dbReference>
<dbReference type="Pfam" id="PF00593">
    <property type="entry name" value="TonB_dep_Rec_b-barrel"/>
    <property type="match status" value="1"/>
</dbReference>
<evidence type="ECO:0000313" key="16">
    <source>
        <dbReference type="EMBL" id="QBQ34776.1"/>
    </source>
</evidence>
<dbReference type="EMBL" id="CP038026">
    <property type="protein sequence ID" value="QBQ34776.1"/>
    <property type="molecule type" value="Genomic_DNA"/>
</dbReference>
<name>A0A4P7B8I6_9BURK</name>
<dbReference type="Proteomes" id="UP000294359">
    <property type="component" value="Chromosome"/>
</dbReference>
<dbReference type="GO" id="GO:0009279">
    <property type="term" value="C:cell outer membrane"/>
    <property type="evidence" value="ECO:0007669"/>
    <property type="project" value="UniProtKB-SubCell"/>
</dbReference>
<dbReference type="Gene3D" id="2.170.130.10">
    <property type="entry name" value="TonB-dependent receptor, plug domain"/>
    <property type="match status" value="1"/>
</dbReference>
<dbReference type="RefSeq" id="WP_134382643.1">
    <property type="nucleotide sequence ID" value="NZ_BMWW01000003.1"/>
</dbReference>
<dbReference type="Pfam" id="PF07715">
    <property type="entry name" value="Plug"/>
    <property type="match status" value="1"/>
</dbReference>
<comment type="subcellular location">
    <subcellularLocation>
        <location evidence="1 10">Cell outer membrane</location>
        <topology evidence="1 10">Multi-pass membrane protein</topology>
    </subcellularLocation>
</comment>
<proteinExistence type="inferred from homology"/>
<keyword evidence="12" id="KW-0732">Signal</keyword>
<keyword evidence="4 10" id="KW-1134">Transmembrane beta strand</keyword>
<evidence type="ECO:0000259" key="13">
    <source>
        <dbReference type="Pfam" id="PF00593"/>
    </source>
</evidence>
<dbReference type="GO" id="GO:0015891">
    <property type="term" value="P:siderophore transport"/>
    <property type="evidence" value="ECO:0007669"/>
    <property type="project" value="InterPro"/>
</dbReference>
<dbReference type="PANTHER" id="PTHR32552">
    <property type="entry name" value="FERRICHROME IRON RECEPTOR-RELATED"/>
    <property type="match status" value="1"/>
</dbReference>
<feature type="signal peptide" evidence="12">
    <location>
        <begin position="1"/>
        <end position="23"/>
    </location>
</feature>
<feature type="domain" description="TonB-dependent receptor plug" evidence="14">
    <location>
        <begin position="71"/>
        <end position="170"/>
    </location>
</feature>
<evidence type="ECO:0000256" key="6">
    <source>
        <dbReference type="ARBA" id="ARBA00023077"/>
    </source>
</evidence>
<keyword evidence="5 10" id="KW-0812">Transmembrane</keyword>
<dbReference type="InterPro" id="IPR039426">
    <property type="entry name" value="TonB-dep_rcpt-like"/>
</dbReference>
<dbReference type="PROSITE" id="PS52016">
    <property type="entry name" value="TONB_DEPENDENT_REC_3"/>
    <property type="match status" value="1"/>
</dbReference>
<evidence type="ECO:0000313" key="17">
    <source>
        <dbReference type="Proteomes" id="UP000294359"/>
    </source>
</evidence>
<dbReference type="OrthoDB" id="8732650at2"/>
<dbReference type="EMBL" id="BMWW01000003">
    <property type="protein sequence ID" value="GGY88410.1"/>
    <property type="molecule type" value="Genomic_DNA"/>
</dbReference>
<keyword evidence="7 10" id="KW-0472">Membrane</keyword>
<dbReference type="GO" id="GO:0015344">
    <property type="term" value="F:siderophore uptake transmembrane transporter activity"/>
    <property type="evidence" value="ECO:0007669"/>
    <property type="project" value="TreeGrafter"/>
</dbReference>
<dbReference type="GO" id="GO:0038023">
    <property type="term" value="F:signaling receptor activity"/>
    <property type="evidence" value="ECO:0007669"/>
    <property type="project" value="InterPro"/>
</dbReference>
<evidence type="ECO:0000256" key="4">
    <source>
        <dbReference type="ARBA" id="ARBA00022452"/>
    </source>
</evidence>
<dbReference type="PANTHER" id="PTHR32552:SF82">
    <property type="entry name" value="FCUA PROTEIN"/>
    <property type="match status" value="1"/>
</dbReference>
<evidence type="ECO:0000256" key="12">
    <source>
        <dbReference type="SAM" id="SignalP"/>
    </source>
</evidence>
<keyword evidence="9 10" id="KW-0998">Cell outer membrane</keyword>
<reference evidence="15" key="1">
    <citation type="journal article" date="2014" name="Int. J. Syst. Evol. Microbiol.">
        <title>Complete genome sequence of Corynebacterium casei LMG S-19264T (=DSM 44701T), isolated from a smear-ripened cheese.</title>
        <authorList>
            <consortium name="US DOE Joint Genome Institute (JGI-PGF)"/>
            <person name="Walter F."/>
            <person name="Albersmeier A."/>
            <person name="Kalinowski J."/>
            <person name="Ruckert C."/>
        </authorList>
    </citation>
    <scope>NUCLEOTIDE SEQUENCE</scope>
    <source>
        <strain evidence="15">KCTC 12344</strain>
    </source>
</reference>
<evidence type="ECO:0000256" key="9">
    <source>
        <dbReference type="ARBA" id="ARBA00023237"/>
    </source>
</evidence>
<evidence type="ECO:0000256" key="8">
    <source>
        <dbReference type="ARBA" id="ARBA00023170"/>
    </source>
</evidence>
<evidence type="ECO:0000256" key="7">
    <source>
        <dbReference type="ARBA" id="ARBA00023136"/>
    </source>
</evidence>
<accession>A0A4P7B8I6</accession>
<feature type="chain" id="PRO_5044606595" evidence="12">
    <location>
        <begin position="24"/>
        <end position="711"/>
    </location>
</feature>
<keyword evidence="3 10" id="KW-0813">Transport</keyword>
<dbReference type="CDD" id="cd01347">
    <property type="entry name" value="ligand_gated_channel"/>
    <property type="match status" value="1"/>
</dbReference>
<dbReference type="AlphaFoldDB" id="A0A4P7B8I6"/>
<comment type="similarity">
    <text evidence="2 10 11">Belongs to the TonB-dependent receptor family.</text>
</comment>
<evidence type="ECO:0000256" key="11">
    <source>
        <dbReference type="RuleBase" id="RU003357"/>
    </source>
</evidence>
<evidence type="ECO:0000313" key="18">
    <source>
        <dbReference type="Proteomes" id="UP000619512"/>
    </source>
</evidence>
<evidence type="ECO:0000256" key="5">
    <source>
        <dbReference type="ARBA" id="ARBA00022692"/>
    </source>
</evidence>
<dbReference type="InterPro" id="IPR010105">
    <property type="entry name" value="TonB_sidphr_rcpt"/>
</dbReference>
<protein>
    <submittedName>
        <fullName evidence="15">TonB dependent/Ligand-Gated channel TonB</fullName>
    </submittedName>
    <submittedName>
        <fullName evidence="16">TonB-dependent siderophore receptor</fullName>
    </submittedName>
</protein>
<keyword evidence="6 11" id="KW-0798">TonB box</keyword>
<evidence type="ECO:0000256" key="3">
    <source>
        <dbReference type="ARBA" id="ARBA00022448"/>
    </source>
</evidence>
<dbReference type="InterPro" id="IPR036942">
    <property type="entry name" value="Beta-barrel_TonB_sf"/>
</dbReference>
<feature type="domain" description="TonB-dependent receptor-like beta-barrel" evidence="13">
    <location>
        <begin position="266"/>
        <end position="679"/>
    </location>
</feature>